<dbReference type="InterPro" id="IPR000794">
    <property type="entry name" value="Beta-ketoacyl_synthase"/>
</dbReference>
<evidence type="ECO:0000256" key="8">
    <source>
        <dbReference type="ARBA" id="ARBA00023098"/>
    </source>
</evidence>
<feature type="active site" description="For beta-ketoacyl synthase activity" evidence="12">
    <location>
        <position position="162"/>
    </location>
</feature>
<comment type="pathway">
    <text evidence="1 11">Lipid metabolism; fatty acid biosynthesis.</text>
</comment>
<evidence type="ECO:0000256" key="1">
    <source>
        <dbReference type="ARBA" id="ARBA00005194"/>
    </source>
</evidence>
<dbReference type="PROSITE" id="PS00606">
    <property type="entry name" value="KS3_1"/>
    <property type="match status" value="1"/>
</dbReference>
<evidence type="ECO:0000313" key="16">
    <source>
        <dbReference type="Proteomes" id="UP000442694"/>
    </source>
</evidence>
<dbReference type="GO" id="GO:0004315">
    <property type="term" value="F:3-oxoacyl-[acyl-carrier-protein] synthase activity"/>
    <property type="evidence" value="ECO:0007669"/>
    <property type="project" value="UniProtKB-UniRule"/>
</dbReference>
<comment type="similarity">
    <text evidence="2 11 13">Belongs to the thiolase-like superfamily. Beta-ketoacyl-ACP synthases family.</text>
</comment>
<evidence type="ECO:0000256" key="6">
    <source>
        <dbReference type="ARBA" id="ARBA00022679"/>
    </source>
</evidence>
<dbReference type="PIRSF" id="PIRSF000447">
    <property type="entry name" value="KAS_II"/>
    <property type="match status" value="1"/>
</dbReference>
<comment type="catalytic activity">
    <reaction evidence="11">
        <text>a fatty acyl-[ACP] + malonyl-[ACP] + H(+) = a 3-oxoacyl-[ACP] + holo-[ACP] + CO2</text>
        <dbReference type="Rhea" id="RHEA:22836"/>
        <dbReference type="Rhea" id="RHEA-COMP:9623"/>
        <dbReference type="Rhea" id="RHEA-COMP:9685"/>
        <dbReference type="Rhea" id="RHEA-COMP:9916"/>
        <dbReference type="Rhea" id="RHEA-COMP:14125"/>
        <dbReference type="ChEBI" id="CHEBI:15378"/>
        <dbReference type="ChEBI" id="CHEBI:16526"/>
        <dbReference type="ChEBI" id="CHEBI:64479"/>
        <dbReference type="ChEBI" id="CHEBI:78449"/>
        <dbReference type="ChEBI" id="CHEBI:78776"/>
        <dbReference type="ChEBI" id="CHEBI:138651"/>
    </reaction>
</comment>
<gene>
    <name evidence="15" type="primary">fabF</name>
    <name evidence="15" type="ORF">GCL57_12335</name>
</gene>
<dbReference type="GO" id="GO:0006633">
    <property type="term" value="P:fatty acid biosynthetic process"/>
    <property type="evidence" value="ECO:0007669"/>
    <property type="project" value="UniProtKB-UniRule"/>
</dbReference>
<keyword evidence="7" id="KW-0276">Fatty acid metabolism</keyword>
<comment type="catalytic activity">
    <reaction evidence="11">
        <text>(9Z)-hexadecenoyl-[ACP] + malonyl-[ACP] + H(+) = 3-oxo-(11Z)-octadecenoyl-[ACP] + holo-[ACP] + CO2</text>
        <dbReference type="Rhea" id="RHEA:55040"/>
        <dbReference type="Rhea" id="RHEA-COMP:9623"/>
        <dbReference type="Rhea" id="RHEA-COMP:9685"/>
        <dbReference type="Rhea" id="RHEA-COMP:10800"/>
        <dbReference type="Rhea" id="RHEA-COMP:14074"/>
        <dbReference type="ChEBI" id="CHEBI:15378"/>
        <dbReference type="ChEBI" id="CHEBI:16526"/>
        <dbReference type="ChEBI" id="CHEBI:64479"/>
        <dbReference type="ChEBI" id="CHEBI:78449"/>
        <dbReference type="ChEBI" id="CHEBI:83989"/>
        <dbReference type="ChEBI" id="CHEBI:138538"/>
        <dbReference type="EC" id="2.3.1.179"/>
    </reaction>
</comment>
<dbReference type="Pfam" id="PF02801">
    <property type="entry name" value="Ketoacyl-synt_C"/>
    <property type="match status" value="1"/>
</dbReference>
<organism evidence="15 16">
    <name type="scientific">Fluviispira multicolorata</name>
    <dbReference type="NCBI Taxonomy" id="2654512"/>
    <lineage>
        <taxon>Bacteria</taxon>
        <taxon>Pseudomonadati</taxon>
        <taxon>Bdellovibrionota</taxon>
        <taxon>Oligoflexia</taxon>
        <taxon>Silvanigrellales</taxon>
        <taxon>Silvanigrellaceae</taxon>
        <taxon>Fluviispira</taxon>
    </lineage>
</organism>
<dbReference type="CDD" id="cd00834">
    <property type="entry name" value="KAS_I_II"/>
    <property type="match status" value="1"/>
</dbReference>
<dbReference type="EC" id="2.3.1.179" evidence="3 11"/>
<evidence type="ECO:0000256" key="7">
    <source>
        <dbReference type="ARBA" id="ARBA00022832"/>
    </source>
</evidence>
<dbReference type="PROSITE" id="PS52004">
    <property type="entry name" value="KS3_2"/>
    <property type="match status" value="1"/>
</dbReference>
<protein>
    <recommendedName>
        <fullName evidence="4 11">3-oxoacyl-[acyl-carrier-protein] synthase 2</fullName>
        <ecNumber evidence="3 11">2.3.1.179</ecNumber>
    </recommendedName>
</protein>
<keyword evidence="5 11" id="KW-0444">Lipid biosynthesis</keyword>
<keyword evidence="8" id="KW-0443">Lipid metabolism</keyword>
<dbReference type="UniPathway" id="UPA00094"/>
<name>A0A833JDJ5_9BACT</name>
<dbReference type="NCBIfam" id="TIGR03150">
    <property type="entry name" value="fabF"/>
    <property type="match status" value="1"/>
</dbReference>
<keyword evidence="16" id="KW-1185">Reference proteome</keyword>
<dbReference type="EMBL" id="WFLN01000009">
    <property type="protein sequence ID" value="KAB8028506.1"/>
    <property type="molecule type" value="Genomic_DNA"/>
</dbReference>
<keyword evidence="10 11" id="KW-0012">Acyltransferase</keyword>
<evidence type="ECO:0000256" key="5">
    <source>
        <dbReference type="ARBA" id="ARBA00022516"/>
    </source>
</evidence>
<dbReference type="InterPro" id="IPR014030">
    <property type="entry name" value="Ketoacyl_synth_N"/>
</dbReference>
<evidence type="ECO:0000256" key="13">
    <source>
        <dbReference type="RuleBase" id="RU003694"/>
    </source>
</evidence>
<dbReference type="InterPro" id="IPR017568">
    <property type="entry name" value="3-oxoacyl-ACP_synth-2"/>
</dbReference>
<dbReference type="RefSeq" id="WP_152213657.1">
    <property type="nucleotide sequence ID" value="NZ_WFLN01000009.1"/>
</dbReference>
<dbReference type="Proteomes" id="UP000442694">
    <property type="component" value="Unassembled WGS sequence"/>
</dbReference>
<dbReference type="InterPro" id="IPR014031">
    <property type="entry name" value="Ketoacyl_synth_C"/>
</dbReference>
<keyword evidence="6 11" id="KW-0808">Transferase</keyword>
<evidence type="ECO:0000256" key="9">
    <source>
        <dbReference type="ARBA" id="ARBA00023160"/>
    </source>
</evidence>
<evidence type="ECO:0000256" key="2">
    <source>
        <dbReference type="ARBA" id="ARBA00008467"/>
    </source>
</evidence>
<evidence type="ECO:0000313" key="15">
    <source>
        <dbReference type="EMBL" id="KAB8028506.1"/>
    </source>
</evidence>
<evidence type="ECO:0000256" key="4">
    <source>
        <dbReference type="ARBA" id="ARBA00014657"/>
    </source>
</evidence>
<evidence type="ECO:0000256" key="3">
    <source>
        <dbReference type="ARBA" id="ARBA00012356"/>
    </source>
</evidence>
<dbReference type="AlphaFoldDB" id="A0A833JDJ5"/>
<dbReference type="NCBIfam" id="NF005589">
    <property type="entry name" value="PRK07314.1"/>
    <property type="match status" value="1"/>
</dbReference>
<keyword evidence="9 11" id="KW-0275">Fatty acid biosynthesis</keyword>
<dbReference type="PANTHER" id="PTHR11712:SF336">
    <property type="entry name" value="3-OXOACYL-[ACYL-CARRIER-PROTEIN] SYNTHASE, MITOCHONDRIAL"/>
    <property type="match status" value="1"/>
</dbReference>
<comment type="function">
    <text evidence="11">Involved in the type II fatty acid elongation cycle. Catalyzes the elongation of a wide range of acyl-ACP by the addition of two carbons from malonyl-ACP to an acyl acceptor. Can efficiently catalyze the conversion of palmitoleoyl-ACP (cis-hexadec-9-enoyl-ACP) to cis-vaccenoyl-ACP (cis-octadec-11-enoyl-ACP), an essential step in the thermal regulation of fatty acid composition.</text>
</comment>
<dbReference type="InterPro" id="IPR018201">
    <property type="entry name" value="Ketoacyl_synth_AS"/>
</dbReference>
<accession>A0A833JDJ5</accession>
<dbReference type="InterPro" id="IPR016039">
    <property type="entry name" value="Thiolase-like"/>
</dbReference>
<evidence type="ECO:0000259" key="14">
    <source>
        <dbReference type="PROSITE" id="PS52004"/>
    </source>
</evidence>
<sequence length="413" mass="43322">MKRVVVTGLGIVCPIGNNLEECWENAIAGKSGIGKLTMFEPPENCVTIAGEVKNFNAADFMDEKEAKRNQRFVHLAVAASKMALKNANLKLDASNQNDVGVAIGVGIGALGYLEDQSFTARTKGIKRVSPFTIPGFIGNMAAGVVSLETGAKGPNICTATACSSAGHSIGDAFMYIQTGRAKAMICGGAESALSLVAYAGFGQMKALCSDFKDTPEKASRPFDKDRSGFIMGEGSGVLIVEDYEYAKARGANILCELVGFGASGDSYHFTSPAPGGEGGARAMQQALTTSGLKPEEVDYINAHGTSTDQGDLCETQAIKTVFGEHAYKLNVSSTKSMTGHLLGAAGGIEAVFSIMAMKTGIIPPTINLENPGDQCDLNYTANKAVRRNVNTVISNSFGFGGTNVSLAFRKMKD</sequence>
<dbReference type="FunFam" id="3.40.47.10:FF:000009">
    <property type="entry name" value="3-oxoacyl-[acyl-carrier-protein] synthase 2"/>
    <property type="match status" value="1"/>
</dbReference>
<dbReference type="SMART" id="SM00825">
    <property type="entry name" value="PKS_KS"/>
    <property type="match status" value="1"/>
</dbReference>
<proteinExistence type="inferred from homology"/>
<feature type="domain" description="Ketosynthase family 3 (KS3)" evidence="14">
    <location>
        <begin position="1"/>
        <end position="410"/>
    </location>
</feature>
<evidence type="ECO:0000256" key="12">
    <source>
        <dbReference type="PIRSR" id="PIRSR000447-1"/>
    </source>
</evidence>
<reference evidence="15 16" key="1">
    <citation type="submission" date="2019-10" db="EMBL/GenBank/DDBJ databases">
        <title>New genus of Silvanigrellaceae.</title>
        <authorList>
            <person name="Pitt A."/>
            <person name="Hahn M.W."/>
        </authorList>
    </citation>
    <scope>NUCLEOTIDE SEQUENCE [LARGE SCALE GENOMIC DNA]</scope>
    <source>
        <strain evidence="15 16">33A1-SZDP</strain>
    </source>
</reference>
<evidence type="ECO:0000256" key="10">
    <source>
        <dbReference type="ARBA" id="ARBA00023315"/>
    </source>
</evidence>
<dbReference type="PANTHER" id="PTHR11712">
    <property type="entry name" value="POLYKETIDE SYNTHASE-RELATED"/>
    <property type="match status" value="1"/>
</dbReference>
<dbReference type="SUPFAM" id="SSF53901">
    <property type="entry name" value="Thiolase-like"/>
    <property type="match status" value="2"/>
</dbReference>
<dbReference type="InterPro" id="IPR020841">
    <property type="entry name" value="PKS_Beta-ketoAc_synthase_dom"/>
</dbReference>
<evidence type="ECO:0000256" key="11">
    <source>
        <dbReference type="PIRNR" id="PIRNR000447"/>
    </source>
</evidence>
<dbReference type="Pfam" id="PF00109">
    <property type="entry name" value="ketoacyl-synt"/>
    <property type="match status" value="1"/>
</dbReference>
<comment type="caution">
    <text evidence="15">The sequence shown here is derived from an EMBL/GenBank/DDBJ whole genome shotgun (WGS) entry which is preliminary data.</text>
</comment>
<dbReference type="Gene3D" id="3.40.47.10">
    <property type="match status" value="1"/>
</dbReference>